<dbReference type="SMART" id="SM00823">
    <property type="entry name" value="PKS_PP"/>
    <property type="match status" value="1"/>
</dbReference>
<dbReference type="InterPro" id="IPR057326">
    <property type="entry name" value="KR_dom"/>
</dbReference>
<organism evidence="6 7">
    <name type="scientific">Streptomyces katrae</name>
    <dbReference type="NCBI Taxonomy" id="68223"/>
    <lineage>
        <taxon>Bacteria</taxon>
        <taxon>Bacillati</taxon>
        <taxon>Actinomycetota</taxon>
        <taxon>Actinomycetes</taxon>
        <taxon>Kitasatosporales</taxon>
        <taxon>Streptomycetaceae</taxon>
        <taxon>Streptomyces</taxon>
    </lineage>
</organism>
<evidence type="ECO:0000256" key="3">
    <source>
        <dbReference type="ARBA" id="ARBA00022679"/>
    </source>
</evidence>
<sequence length="486" mass="49431">MARLDAPAGGREGAGYGPEGTVLITGGTGTLGRLVARHLVASYGVRHLLLTTRTGPDAPGARELVAELAGSGATATVAACDTADRAALAAVLASVPAERPLTAVIHAAGVLDDGVLTSLTGERADAVLRPKVDAALHLHELTRDLDLAEFVLFSGAAGTFGTSGQAHYAAANVFLDALAAHRRASGLPGTAVAWGFWAERSAMTGHLDETAVRRLGRAGIAEMSSAQGLAFFDAAHGTGECPVLALKLETAALRERAAAGTLPALLRGLVRVPARRAAAVGAQGAEGVRAAAGAGPETAGPALADRLAGLPEAERTERLVELVVGQVAAVLGHASAAQIEPEQAFKALGFDSLSAVELRNRMNRATGLRLSATLAFDHPTPLALAAHLGEELARSRRPSADRVLAGLGLVDDLLSSVSGTDGDRSRIVSRLLELAAKYAGSGADPTAVSTASVPFLSADSSENPDTPVSIESASDDELFALIDSDV</sequence>
<gene>
    <name evidence="6" type="ORF">VR44_26280</name>
</gene>
<dbReference type="PROSITE" id="PS00012">
    <property type="entry name" value="PHOSPHOPANTETHEINE"/>
    <property type="match status" value="1"/>
</dbReference>
<dbReference type="FunFam" id="1.10.1200.10:FF:000007">
    <property type="entry name" value="Probable polyketide synthase pks17"/>
    <property type="match status" value="1"/>
</dbReference>
<dbReference type="PANTHER" id="PTHR43775:SF51">
    <property type="entry name" value="INACTIVE PHENOLPHTHIOCEROL SYNTHESIS POLYKETIDE SYNTHASE TYPE I PKS1-RELATED"/>
    <property type="match status" value="1"/>
</dbReference>
<keyword evidence="4" id="KW-0511">Multifunctional enzyme</keyword>
<feature type="domain" description="Carrier" evidence="5">
    <location>
        <begin position="314"/>
        <end position="392"/>
    </location>
</feature>
<dbReference type="EMBL" id="JZWV01000773">
    <property type="protein sequence ID" value="KJY28005.1"/>
    <property type="molecule type" value="Genomic_DNA"/>
</dbReference>
<keyword evidence="2" id="KW-0597">Phosphoprotein</keyword>
<evidence type="ECO:0000256" key="4">
    <source>
        <dbReference type="ARBA" id="ARBA00023268"/>
    </source>
</evidence>
<dbReference type="GO" id="GO:0031177">
    <property type="term" value="F:phosphopantetheine binding"/>
    <property type="evidence" value="ECO:0007669"/>
    <property type="project" value="InterPro"/>
</dbReference>
<dbReference type="Gene3D" id="1.10.1200.10">
    <property type="entry name" value="ACP-like"/>
    <property type="match status" value="1"/>
</dbReference>
<dbReference type="InterPro" id="IPR006162">
    <property type="entry name" value="Ppantetheine_attach_site"/>
</dbReference>
<dbReference type="InterPro" id="IPR020806">
    <property type="entry name" value="PKS_PP-bd"/>
</dbReference>
<keyword evidence="7" id="KW-1185">Reference proteome</keyword>
<protein>
    <recommendedName>
        <fullName evidence="5">Carrier domain-containing protein</fullName>
    </recommendedName>
</protein>
<reference evidence="6 7" key="1">
    <citation type="submission" date="2015-02" db="EMBL/GenBank/DDBJ databases">
        <authorList>
            <person name="Ju K.-S."/>
            <person name="Doroghazi J.R."/>
            <person name="Metcalf W."/>
        </authorList>
    </citation>
    <scope>NUCLEOTIDE SEQUENCE [LARGE SCALE GENOMIC DNA]</scope>
    <source>
        <strain evidence="6 7">NRRL ISP-5550</strain>
    </source>
</reference>
<dbReference type="InterPro" id="IPR036291">
    <property type="entry name" value="NAD(P)-bd_dom_sf"/>
</dbReference>
<evidence type="ECO:0000313" key="6">
    <source>
        <dbReference type="EMBL" id="KJY28005.1"/>
    </source>
</evidence>
<dbReference type="Gene3D" id="3.40.50.720">
    <property type="entry name" value="NAD(P)-binding Rossmann-like Domain"/>
    <property type="match status" value="1"/>
</dbReference>
<dbReference type="InterPro" id="IPR009081">
    <property type="entry name" value="PP-bd_ACP"/>
</dbReference>
<name>A0A0F4J149_9ACTN</name>
<dbReference type="Pfam" id="PF00550">
    <property type="entry name" value="PP-binding"/>
    <property type="match status" value="1"/>
</dbReference>
<dbReference type="SUPFAM" id="SSF47336">
    <property type="entry name" value="ACP-like"/>
    <property type="match status" value="1"/>
</dbReference>
<evidence type="ECO:0000256" key="1">
    <source>
        <dbReference type="ARBA" id="ARBA00022450"/>
    </source>
</evidence>
<proteinExistence type="predicted"/>
<dbReference type="AlphaFoldDB" id="A0A0F4J149"/>
<comment type="caution">
    <text evidence="6">The sequence shown here is derived from an EMBL/GenBank/DDBJ whole genome shotgun (WGS) entry which is preliminary data.</text>
</comment>
<dbReference type="CDD" id="cd08956">
    <property type="entry name" value="KR_3_FAS_SDR_x"/>
    <property type="match status" value="1"/>
</dbReference>
<dbReference type="SMART" id="SM00822">
    <property type="entry name" value="PKS_KR"/>
    <property type="match status" value="1"/>
</dbReference>
<keyword evidence="1" id="KW-0596">Phosphopantetheine</keyword>
<dbReference type="PANTHER" id="PTHR43775">
    <property type="entry name" value="FATTY ACID SYNTHASE"/>
    <property type="match status" value="1"/>
</dbReference>
<dbReference type="PROSITE" id="PS50075">
    <property type="entry name" value="CARRIER"/>
    <property type="match status" value="1"/>
</dbReference>
<dbReference type="InterPro" id="IPR013968">
    <property type="entry name" value="PKS_KR"/>
</dbReference>
<dbReference type="SUPFAM" id="SSF51735">
    <property type="entry name" value="NAD(P)-binding Rossmann-fold domains"/>
    <property type="match status" value="1"/>
</dbReference>
<keyword evidence="3" id="KW-0808">Transferase</keyword>
<evidence type="ECO:0000259" key="5">
    <source>
        <dbReference type="PROSITE" id="PS50075"/>
    </source>
</evidence>
<dbReference type="GO" id="GO:0017000">
    <property type="term" value="P:antibiotic biosynthetic process"/>
    <property type="evidence" value="ECO:0007669"/>
    <property type="project" value="UniProtKB-ARBA"/>
</dbReference>
<dbReference type="GO" id="GO:0004312">
    <property type="term" value="F:fatty acid synthase activity"/>
    <property type="evidence" value="ECO:0007669"/>
    <property type="project" value="TreeGrafter"/>
</dbReference>
<dbReference type="InterPro" id="IPR036736">
    <property type="entry name" value="ACP-like_sf"/>
</dbReference>
<dbReference type="SMART" id="SM01294">
    <property type="entry name" value="PKS_PP_betabranch"/>
    <property type="match status" value="1"/>
</dbReference>
<accession>A0A0F4J149</accession>
<dbReference type="PATRIC" id="fig|68223.7.peg.1414"/>
<dbReference type="Pfam" id="PF08659">
    <property type="entry name" value="KR"/>
    <property type="match status" value="1"/>
</dbReference>
<evidence type="ECO:0000313" key="7">
    <source>
        <dbReference type="Proteomes" id="UP000033551"/>
    </source>
</evidence>
<dbReference type="InterPro" id="IPR050091">
    <property type="entry name" value="PKS_NRPS_Biosynth_Enz"/>
</dbReference>
<dbReference type="GO" id="GO:0006633">
    <property type="term" value="P:fatty acid biosynthetic process"/>
    <property type="evidence" value="ECO:0007669"/>
    <property type="project" value="TreeGrafter"/>
</dbReference>
<evidence type="ECO:0000256" key="2">
    <source>
        <dbReference type="ARBA" id="ARBA00022553"/>
    </source>
</evidence>
<dbReference type="Proteomes" id="UP000033551">
    <property type="component" value="Unassembled WGS sequence"/>
</dbReference>